<accession>A0ABZ1KZE0</accession>
<keyword evidence="2" id="KW-1185">Reference proteome</keyword>
<evidence type="ECO:0000313" key="1">
    <source>
        <dbReference type="EMBL" id="WTQ84253.1"/>
    </source>
</evidence>
<name>A0ABZ1KZE0_STRAH</name>
<dbReference type="RefSeq" id="WP_405451623.1">
    <property type="nucleotide sequence ID" value="NZ_CP108164.1"/>
</dbReference>
<evidence type="ECO:0008006" key="3">
    <source>
        <dbReference type="Google" id="ProtNLM"/>
    </source>
</evidence>
<evidence type="ECO:0000313" key="2">
    <source>
        <dbReference type="Proteomes" id="UP001622557"/>
    </source>
</evidence>
<dbReference type="EMBL" id="CP108164">
    <property type="protein sequence ID" value="WTQ84253.1"/>
    <property type="molecule type" value="Genomic_DNA"/>
</dbReference>
<dbReference type="Gene3D" id="2.160.20.20">
    <property type="match status" value="1"/>
</dbReference>
<proteinExistence type="predicted"/>
<organism evidence="1 2">
    <name type="scientific">Streptomyces achromogenes</name>
    <dbReference type="NCBI Taxonomy" id="67255"/>
    <lineage>
        <taxon>Bacteria</taxon>
        <taxon>Bacillati</taxon>
        <taxon>Actinomycetota</taxon>
        <taxon>Actinomycetes</taxon>
        <taxon>Kitasatosporales</taxon>
        <taxon>Streptomycetaceae</taxon>
        <taxon>Streptomyces</taxon>
    </lineage>
</organism>
<reference evidence="1 2" key="1">
    <citation type="submission" date="2022-10" db="EMBL/GenBank/DDBJ databases">
        <title>The complete genomes of actinobacterial strains from the NBC collection.</title>
        <authorList>
            <person name="Joergensen T.S."/>
            <person name="Alvarez Arevalo M."/>
            <person name="Sterndorff E.B."/>
            <person name="Faurdal D."/>
            <person name="Vuksanovic O."/>
            <person name="Mourched A.-S."/>
            <person name="Charusanti P."/>
            <person name="Shaw S."/>
            <person name="Blin K."/>
            <person name="Weber T."/>
        </authorList>
    </citation>
    <scope>NUCLEOTIDE SEQUENCE [LARGE SCALE GENOMIC DNA]</scope>
    <source>
        <strain evidence="1 2">NBC_00156</strain>
    </source>
</reference>
<sequence>MWSSVVAVLGTLAGAALAGYVQRSGDRRARDHAHRQEVARAVAELLEAIVRHREVHWLAVESRRAGAGEVEEEHTARATTRNAATVARDRLGLPIWGVSASLGSVWVASGGDLRLDDVTVRGGDSPGDGGGILVEAGGKLNLEDVTLLDNTAAVRGGGVAVLQGATGVITRGWFKFNNADSGGGLQADGTVRADGPEFTRNHARRFGGAIDHDFGDSVFKRTTATGNTAGLDGGGVDIDLGTIEFVDSKIRDNTSAGTRGGGIFNGATLKLTSTEVSGNVIGGVGGRGGGIYNASGPSTLVLKGSTVERNSANGSGTSQGGGIYNNGGSVTLDHSTVRGNASTVAPGGVFTVNQFTVIRSTIRDNIPTNCAGSPVIVMGCVD</sequence>
<dbReference type="InterPro" id="IPR011050">
    <property type="entry name" value="Pectin_lyase_fold/virulence"/>
</dbReference>
<protein>
    <recommendedName>
        <fullName evidence="3">Right handed beta helix domain-containing protein</fullName>
    </recommendedName>
</protein>
<dbReference type="InterPro" id="IPR012332">
    <property type="entry name" value="Autotransporter_pectin_lyase_C"/>
</dbReference>
<dbReference type="GeneID" id="97284730"/>
<dbReference type="PANTHER" id="PTHR11319:SF35">
    <property type="entry name" value="OUTER MEMBRANE PROTEIN PMPC-RELATED"/>
    <property type="match status" value="1"/>
</dbReference>
<dbReference type="Proteomes" id="UP001622557">
    <property type="component" value="Chromosome"/>
</dbReference>
<gene>
    <name evidence="1" type="ORF">OG350_29860</name>
</gene>
<dbReference type="SUPFAM" id="SSF51126">
    <property type="entry name" value="Pectin lyase-like"/>
    <property type="match status" value="2"/>
</dbReference>
<dbReference type="PANTHER" id="PTHR11319">
    <property type="entry name" value="G PROTEIN-COUPLED RECEPTOR-RELATED"/>
    <property type="match status" value="1"/>
</dbReference>